<keyword evidence="1" id="KW-1133">Transmembrane helix</keyword>
<sequence length="45" mass="4924">MTTTPPLDNVTTLVSTHYSVTYPRSNLFLAIGVAFGICGMQSVRY</sequence>
<evidence type="ECO:0000313" key="2">
    <source>
        <dbReference type="EMBL" id="KAI7742857.1"/>
    </source>
</evidence>
<dbReference type="EMBL" id="JAMZMK010007882">
    <property type="protein sequence ID" value="KAI7742857.1"/>
    <property type="molecule type" value="Genomic_DNA"/>
</dbReference>
<reference evidence="2" key="1">
    <citation type="submission" date="2022-06" db="EMBL/GenBank/DDBJ databases">
        <title>Uncovering the hologenomic basis of an extraordinary plant invasion.</title>
        <authorList>
            <person name="Bieker V.C."/>
            <person name="Martin M.D."/>
            <person name="Gilbert T."/>
            <person name="Hodgins K."/>
            <person name="Battlay P."/>
            <person name="Petersen B."/>
            <person name="Wilson J."/>
        </authorList>
    </citation>
    <scope>NUCLEOTIDE SEQUENCE</scope>
    <source>
        <strain evidence="2">AA19_3_7</strain>
        <tissue evidence="2">Leaf</tissue>
    </source>
</reference>
<protein>
    <submittedName>
        <fullName evidence="2">Uncharacterized protein</fullName>
    </submittedName>
</protein>
<keyword evidence="3" id="KW-1185">Reference proteome</keyword>
<organism evidence="2 3">
    <name type="scientific">Ambrosia artemisiifolia</name>
    <name type="common">Common ragweed</name>
    <dbReference type="NCBI Taxonomy" id="4212"/>
    <lineage>
        <taxon>Eukaryota</taxon>
        <taxon>Viridiplantae</taxon>
        <taxon>Streptophyta</taxon>
        <taxon>Embryophyta</taxon>
        <taxon>Tracheophyta</taxon>
        <taxon>Spermatophyta</taxon>
        <taxon>Magnoliopsida</taxon>
        <taxon>eudicotyledons</taxon>
        <taxon>Gunneridae</taxon>
        <taxon>Pentapetalae</taxon>
        <taxon>asterids</taxon>
        <taxon>campanulids</taxon>
        <taxon>Asterales</taxon>
        <taxon>Asteraceae</taxon>
        <taxon>Asteroideae</taxon>
        <taxon>Heliantheae alliance</taxon>
        <taxon>Heliantheae</taxon>
        <taxon>Ambrosia</taxon>
    </lineage>
</organism>
<name>A0AAD5GHM5_AMBAR</name>
<proteinExistence type="predicted"/>
<evidence type="ECO:0000256" key="1">
    <source>
        <dbReference type="SAM" id="Phobius"/>
    </source>
</evidence>
<feature type="transmembrane region" description="Helical" evidence="1">
    <location>
        <begin position="25"/>
        <end position="43"/>
    </location>
</feature>
<accession>A0AAD5GHM5</accession>
<comment type="caution">
    <text evidence="2">The sequence shown here is derived from an EMBL/GenBank/DDBJ whole genome shotgun (WGS) entry which is preliminary data.</text>
</comment>
<gene>
    <name evidence="2" type="ORF">M8C21_027870</name>
</gene>
<keyword evidence="1" id="KW-0472">Membrane</keyword>
<evidence type="ECO:0000313" key="3">
    <source>
        <dbReference type="Proteomes" id="UP001206925"/>
    </source>
</evidence>
<keyword evidence="1" id="KW-0812">Transmembrane</keyword>
<feature type="non-terminal residue" evidence="2">
    <location>
        <position position="1"/>
    </location>
</feature>
<dbReference type="AlphaFoldDB" id="A0AAD5GHM5"/>
<dbReference type="Proteomes" id="UP001206925">
    <property type="component" value="Unassembled WGS sequence"/>
</dbReference>